<evidence type="ECO:0000313" key="3">
    <source>
        <dbReference type="EMBL" id="CAF1191279.1"/>
    </source>
</evidence>
<dbReference type="EMBL" id="CAJNOU010001439">
    <property type="protein sequence ID" value="CAF1204391.1"/>
    <property type="molecule type" value="Genomic_DNA"/>
</dbReference>
<feature type="compositionally biased region" description="Low complexity" evidence="1">
    <location>
        <begin position="151"/>
        <end position="166"/>
    </location>
</feature>
<dbReference type="Proteomes" id="UP000663882">
    <property type="component" value="Unassembled WGS sequence"/>
</dbReference>
<dbReference type="Proteomes" id="UP000663864">
    <property type="component" value="Unassembled WGS sequence"/>
</dbReference>
<dbReference type="EMBL" id="CAJOAX010001401">
    <property type="protein sequence ID" value="CAF3712390.1"/>
    <property type="molecule type" value="Genomic_DNA"/>
</dbReference>
<dbReference type="EMBL" id="CAJOBD010001645">
    <property type="protein sequence ID" value="CAF3819908.1"/>
    <property type="molecule type" value="Genomic_DNA"/>
</dbReference>
<feature type="region of interest" description="Disordered" evidence="1">
    <location>
        <begin position="248"/>
        <end position="299"/>
    </location>
</feature>
<evidence type="ECO:0000313" key="2">
    <source>
        <dbReference type="EMBL" id="CAF1174344.1"/>
    </source>
</evidence>
<dbReference type="Proteomes" id="UP000663836">
    <property type="component" value="Unassembled WGS sequence"/>
</dbReference>
<gene>
    <name evidence="5" type="ORF">FNK824_LOCUS4617</name>
    <name evidence="7" type="ORF">JBS370_LOCUS16395</name>
    <name evidence="6" type="ORF">OTI717_LOCUS13271</name>
    <name evidence="3" type="ORF">RFH988_LOCUS24069</name>
    <name evidence="4" type="ORF">SEV965_LOCUS21327</name>
    <name evidence="2" type="ORF">ZHD862_LOCUS21392</name>
</gene>
<feature type="region of interest" description="Disordered" evidence="1">
    <location>
        <begin position="150"/>
        <end position="178"/>
    </location>
</feature>
<accession>A0A814WI95</accession>
<feature type="compositionally biased region" description="Acidic residues" evidence="1">
    <location>
        <begin position="273"/>
        <end position="283"/>
    </location>
</feature>
<dbReference type="EMBL" id="CAJNOO010001725">
    <property type="protein sequence ID" value="CAF1191279.1"/>
    <property type="molecule type" value="Genomic_DNA"/>
</dbReference>
<dbReference type="EMBL" id="CAJOBE010000342">
    <property type="protein sequence ID" value="CAF3625094.1"/>
    <property type="molecule type" value="Genomic_DNA"/>
</dbReference>
<dbReference type="AlphaFoldDB" id="A0A814WI95"/>
<dbReference type="Proteomes" id="UP000663889">
    <property type="component" value="Unassembled WGS sequence"/>
</dbReference>
<evidence type="ECO:0000313" key="8">
    <source>
        <dbReference type="Proteomes" id="UP000663889"/>
    </source>
</evidence>
<protein>
    <submittedName>
        <fullName evidence="4">Uncharacterized protein</fullName>
    </submittedName>
</protein>
<dbReference type="Proteomes" id="UP000663823">
    <property type="component" value="Unassembled WGS sequence"/>
</dbReference>
<evidence type="ECO:0000313" key="6">
    <source>
        <dbReference type="EMBL" id="CAF3712390.1"/>
    </source>
</evidence>
<evidence type="ECO:0000313" key="4">
    <source>
        <dbReference type="EMBL" id="CAF1204391.1"/>
    </source>
</evidence>
<evidence type="ECO:0000313" key="5">
    <source>
        <dbReference type="EMBL" id="CAF3625094.1"/>
    </source>
</evidence>
<dbReference type="EMBL" id="CAJNOT010001272">
    <property type="protein sequence ID" value="CAF1174344.1"/>
    <property type="molecule type" value="Genomic_DNA"/>
</dbReference>
<evidence type="ECO:0000256" key="1">
    <source>
        <dbReference type="SAM" id="MobiDB-lite"/>
    </source>
</evidence>
<evidence type="ECO:0000313" key="7">
    <source>
        <dbReference type="EMBL" id="CAF3819908.1"/>
    </source>
</evidence>
<dbReference type="Proteomes" id="UP000663874">
    <property type="component" value="Unassembled WGS sequence"/>
</dbReference>
<name>A0A814WI95_9BILA</name>
<comment type="caution">
    <text evidence="4">The sequence shown here is derived from an EMBL/GenBank/DDBJ whole genome shotgun (WGS) entry which is preliminary data.</text>
</comment>
<dbReference type="OrthoDB" id="10062398at2759"/>
<organism evidence="4 8">
    <name type="scientific">Rotaria sordida</name>
    <dbReference type="NCBI Taxonomy" id="392033"/>
    <lineage>
        <taxon>Eukaryota</taxon>
        <taxon>Metazoa</taxon>
        <taxon>Spiralia</taxon>
        <taxon>Gnathifera</taxon>
        <taxon>Rotifera</taxon>
        <taxon>Eurotatoria</taxon>
        <taxon>Bdelloidea</taxon>
        <taxon>Philodinida</taxon>
        <taxon>Philodinidae</taxon>
        <taxon>Rotaria</taxon>
    </lineage>
</organism>
<reference evidence="4" key="1">
    <citation type="submission" date="2021-02" db="EMBL/GenBank/DDBJ databases">
        <authorList>
            <person name="Nowell W R."/>
        </authorList>
    </citation>
    <scope>NUCLEOTIDE SEQUENCE</scope>
</reference>
<sequence length="319" mass="35503">MSSNMIQSSQIHNNNSSNNDNHNITDVLLYAESKITRKQAVREIADVILRANMKPRTVKHALQLLKILLPPENTLPATVDELFGAMLSSENDWRLAQYLIRHKQRPSFLSSPNIWNENSNISLTAASSSSMSRNQELNITAQSSSLVLPVSSSSESSSSSSSSSASSDDDDDDDDDDDERNILLAIQGTQQQRLINSSPLRPVIENVGDVENNLNNVISINNNESSDQRSQIVSNSFSRFPLLGSFKRQRSETSSDDSSSSEPDLFYSTRLSDDDDDDDDSDNETPFYPISNKNNNNNKSCCFEMNGYDLLAGGKRRRH</sequence>
<feature type="compositionally biased region" description="Acidic residues" evidence="1">
    <location>
        <begin position="167"/>
        <end position="178"/>
    </location>
</feature>
<proteinExistence type="predicted"/>